<evidence type="ECO:0000313" key="1">
    <source>
        <dbReference type="EMBL" id="EEF47133.1"/>
    </source>
</evidence>
<proteinExistence type="predicted"/>
<dbReference type="InParanoid" id="B9RN10"/>
<gene>
    <name evidence="1" type="ORF">RCOM_1342110</name>
</gene>
<name>B9RN10_RICCO</name>
<reference evidence="2" key="1">
    <citation type="journal article" date="2010" name="Nat. Biotechnol.">
        <title>Draft genome sequence of the oilseed species Ricinus communis.</title>
        <authorList>
            <person name="Chan A.P."/>
            <person name="Crabtree J."/>
            <person name="Zhao Q."/>
            <person name="Lorenzi H."/>
            <person name="Orvis J."/>
            <person name="Puiu D."/>
            <person name="Melake-Berhan A."/>
            <person name="Jones K.M."/>
            <person name="Redman J."/>
            <person name="Chen G."/>
            <person name="Cahoon E.B."/>
            <person name="Gedil M."/>
            <person name="Stanke M."/>
            <person name="Haas B.J."/>
            <person name="Wortman J.R."/>
            <person name="Fraser-Liggett C.M."/>
            <person name="Ravel J."/>
            <person name="Rabinowicz P.D."/>
        </authorList>
    </citation>
    <scope>NUCLEOTIDE SEQUENCE [LARGE SCALE GENOMIC DNA]</scope>
    <source>
        <strain evidence="2">cv. Hale</strain>
    </source>
</reference>
<keyword evidence="2" id="KW-1185">Reference proteome</keyword>
<accession>B9RN10</accession>
<protein>
    <submittedName>
        <fullName evidence="1">Uncharacterized protein</fullName>
    </submittedName>
</protein>
<dbReference type="EMBL" id="EQ973790">
    <property type="protein sequence ID" value="EEF47133.1"/>
    <property type="molecule type" value="Genomic_DNA"/>
</dbReference>
<dbReference type="Proteomes" id="UP000008311">
    <property type="component" value="Unassembled WGS sequence"/>
</dbReference>
<organism evidence="1 2">
    <name type="scientific">Ricinus communis</name>
    <name type="common">Castor bean</name>
    <dbReference type="NCBI Taxonomy" id="3988"/>
    <lineage>
        <taxon>Eukaryota</taxon>
        <taxon>Viridiplantae</taxon>
        <taxon>Streptophyta</taxon>
        <taxon>Embryophyta</taxon>
        <taxon>Tracheophyta</taxon>
        <taxon>Spermatophyta</taxon>
        <taxon>Magnoliopsida</taxon>
        <taxon>eudicotyledons</taxon>
        <taxon>Gunneridae</taxon>
        <taxon>Pentapetalae</taxon>
        <taxon>rosids</taxon>
        <taxon>fabids</taxon>
        <taxon>Malpighiales</taxon>
        <taxon>Euphorbiaceae</taxon>
        <taxon>Acalyphoideae</taxon>
        <taxon>Acalypheae</taxon>
        <taxon>Ricinus</taxon>
    </lineage>
</organism>
<sequence>MERFNKEAIHKDIAYMAMMNGINNHDIKKGLLFNPSQLISSLMSCQFHKDKGHDTEDCWHLKEKIEKLIQKGALGIGRMMFGGSLGGDNFSKRNLAVQDVMVGNHRPTARYYGSVTFSKEYKGDIIVPYNKSMVIFRCIQDGSSEKQLKEYKAKPVGRMAEVKIRRDSKTKIDAGLVKDLCEEII</sequence>
<dbReference type="AlphaFoldDB" id="B9RN10"/>
<evidence type="ECO:0000313" key="2">
    <source>
        <dbReference type="Proteomes" id="UP000008311"/>
    </source>
</evidence>